<comment type="subcellular location">
    <subcellularLocation>
        <location evidence="1 9">Membrane</location>
        <topology evidence="1 9">Multi-pass membrane protein</topology>
    </subcellularLocation>
</comment>
<proteinExistence type="inferred from homology"/>
<reference evidence="10 11" key="1">
    <citation type="submission" date="2018-08" db="EMBL/GenBank/DDBJ databases">
        <title>Genome analysis of the thermophilic bacterium of the candidate phylum Aminicenantes from deep subsurface aquifer revealed its physiology and ecological role.</title>
        <authorList>
            <person name="Kadnikov V.V."/>
            <person name="Mardanov A.V."/>
            <person name="Beletsky A.V."/>
            <person name="Karnachuk O.V."/>
            <person name="Ravin N.V."/>
        </authorList>
    </citation>
    <scope>NUCLEOTIDE SEQUENCE [LARGE SCALE GENOMIC DNA]</scope>
    <source>
        <strain evidence="10">BY38</strain>
    </source>
</reference>
<dbReference type="Proteomes" id="UP000257323">
    <property type="component" value="Unassembled WGS sequence"/>
</dbReference>
<feature type="transmembrane region" description="Helical" evidence="9">
    <location>
        <begin position="379"/>
        <end position="397"/>
    </location>
</feature>
<keyword evidence="6 9" id="KW-0067">ATP-binding</keyword>
<keyword evidence="7 9" id="KW-1133">Transmembrane helix</keyword>
<gene>
    <name evidence="10" type="ORF">OP8BY_2355</name>
</gene>
<evidence type="ECO:0000256" key="3">
    <source>
        <dbReference type="ARBA" id="ARBA00022448"/>
    </source>
</evidence>
<feature type="transmembrane region" description="Helical" evidence="9">
    <location>
        <begin position="88"/>
        <end position="108"/>
    </location>
</feature>
<dbReference type="InterPro" id="IPR004667">
    <property type="entry name" value="ADP_ATP_car_bac_type"/>
</dbReference>
<feature type="transmembrane region" description="Helical" evidence="9">
    <location>
        <begin position="25"/>
        <end position="43"/>
    </location>
</feature>
<dbReference type="Pfam" id="PF03219">
    <property type="entry name" value="TLC"/>
    <property type="match status" value="1"/>
</dbReference>
<dbReference type="InterPro" id="IPR036259">
    <property type="entry name" value="MFS_trans_sf"/>
</dbReference>
<feature type="transmembrane region" description="Helical" evidence="9">
    <location>
        <begin position="312"/>
        <end position="339"/>
    </location>
</feature>
<evidence type="ECO:0000256" key="8">
    <source>
        <dbReference type="ARBA" id="ARBA00023136"/>
    </source>
</evidence>
<dbReference type="SUPFAM" id="SSF48371">
    <property type="entry name" value="ARM repeat"/>
    <property type="match status" value="1"/>
</dbReference>
<feature type="transmembrane region" description="Helical" evidence="9">
    <location>
        <begin position="182"/>
        <end position="201"/>
    </location>
</feature>
<comment type="similarity">
    <text evidence="2 9">Belongs to the ADP/ATP translocase tlc family.</text>
</comment>
<keyword evidence="3 9" id="KW-0813">Transport</keyword>
<name>A0A3E2BMU7_9BACT</name>
<protein>
    <recommendedName>
        <fullName evidence="9">ADP,ATP carrier protein</fullName>
    </recommendedName>
</protein>
<evidence type="ECO:0000256" key="6">
    <source>
        <dbReference type="ARBA" id="ARBA00022840"/>
    </source>
</evidence>
<sequence>MTDEPSRLHGFLSRLVEIKPGEERITLLLFFYFFLITAAYSIIKSLRVASYLDSLGADKLPLAYLLTAVSIGLVVAIHSKLQASLSRLNLIIFSLAFFILTAVLFWLLFSLGWAWLSLAYYIWANIFLAVVITQFWIVVNDIFNPRETKRLVGLFGSGGILGGILGGEATGLMARASVDTRLLFLACGFLLLTIVVVYLIADWQKRSGRGPSQDSTESTQQNGKTERVGFRECLRTVIGQRYFRLLAGGIALSLIVSTFIDWQFSKVVEGTASLGDRLTSFFGHFNAGLLVVAFFIQLFLTSRFVQKFGIRFSFLIYPSVLIIVLTGLTALPASLLMALTLKASDKSLSYTLNQSVRELLYIPVSPEVKYKAKIFIDMFLNRFAKGLGGVLLMALLYFSLNLRFISLVTILLILGWMAVNLQVTREYAAVVRNKLKKKWDRAEKAVAEQLDLDYLKLAFDTLDTRRRSRELLAMDIFDLMKQDKLRPELKELLTSNLSEPGVSSLGTLFEEEALALSEWPAGENEDLLKKEVDEILSLEAYQELIKEYIRRVVADKKPGTEIMRMEAAKLFSLMPANFVPAEELAELLGDESPEVSRLAMDSAARSGQKEHLETIIRKLKDPVTREDAVSALLTFGSKITGTLSDYLEVEELDLEVKKAIINVLSRMATQEAADLLALELQKNQPELDGELIEALDRIHHLKPEISIPAEISRKKLKEEIERHCQLLLATLDSQGPLGEEAEKELVRSQSDIFKLLGFLYPGDDISRAWQNFRTGTKDSRAYALELLDNILIKSDREMVLPLLEDLPPSDRLKRVRTLLDELGKT</sequence>
<feature type="transmembrane region" description="Helical" evidence="9">
    <location>
        <begin position="63"/>
        <end position="81"/>
    </location>
</feature>
<dbReference type="InterPro" id="IPR016024">
    <property type="entry name" value="ARM-type_fold"/>
</dbReference>
<dbReference type="PANTHER" id="PTHR31187:SF1">
    <property type="entry name" value="ADP,ATP CARRIER PROTEIN 1"/>
    <property type="match status" value="1"/>
</dbReference>
<dbReference type="InterPro" id="IPR011989">
    <property type="entry name" value="ARM-like"/>
</dbReference>
<evidence type="ECO:0000313" key="11">
    <source>
        <dbReference type="Proteomes" id="UP000257323"/>
    </source>
</evidence>
<dbReference type="Gene3D" id="1.25.10.10">
    <property type="entry name" value="Leucine-rich Repeat Variant"/>
    <property type="match status" value="1"/>
</dbReference>
<feature type="transmembrane region" description="Helical" evidence="9">
    <location>
        <begin position="280"/>
        <end position="300"/>
    </location>
</feature>
<comment type="caution">
    <text evidence="10">The sequence shown here is derived from an EMBL/GenBank/DDBJ whole genome shotgun (WGS) entry which is preliminary data.</text>
</comment>
<feature type="transmembrane region" description="Helical" evidence="9">
    <location>
        <begin position="242"/>
        <end position="260"/>
    </location>
</feature>
<dbReference type="PANTHER" id="PTHR31187">
    <property type="match status" value="1"/>
</dbReference>
<feature type="transmembrane region" description="Helical" evidence="9">
    <location>
        <begin position="404"/>
        <end position="423"/>
    </location>
</feature>
<accession>A0A3E2BMU7</accession>
<feature type="transmembrane region" description="Helical" evidence="9">
    <location>
        <begin position="120"/>
        <end position="139"/>
    </location>
</feature>
<evidence type="ECO:0000256" key="1">
    <source>
        <dbReference type="ARBA" id="ARBA00004141"/>
    </source>
</evidence>
<dbReference type="SUPFAM" id="SSF103473">
    <property type="entry name" value="MFS general substrate transporter"/>
    <property type="match status" value="1"/>
</dbReference>
<evidence type="ECO:0000256" key="2">
    <source>
        <dbReference type="ARBA" id="ARBA00007127"/>
    </source>
</evidence>
<keyword evidence="8 9" id="KW-0472">Membrane</keyword>
<dbReference type="AlphaFoldDB" id="A0A3E2BMU7"/>
<evidence type="ECO:0000256" key="5">
    <source>
        <dbReference type="ARBA" id="ARBA00022741"/>
    </source>
</evidence>
<keyword evidence="5 9" id="KW-0547">Nucleotide-binding</keyword>
<dbReference type="GO" id="GO:0005524">
    <property type="term" value="F:ATP binding"/>
    <property type="evidence" value="ECO:0007669"/>
    <property type="project" value="UniProtKB-KW"/>
</dbReference>
<evidence type="ECO:0000256" key="4">
    <source>
        <dbReference type="ARBA" id="ARBA00022692"/>
    </source>
</evidence>
<dbReference type="Gene3D" id="1.20.1250.20">
    <property type="entry name" value="MFS general substrate transporter like domains"/>
    <property type="match status" value="1"/>
</dbReference>
<evidence type="ECO:0000256" key="7">
    <source>
        <dbReference type="ARBA" id="ARBA00022989"/>
    </source>
</evidence>
<dbReference type="EMBL" id="QUAH01000006">
    <property type="protein sequence ID" value="RFT15957.1"/>
    <property type="molecule type" value="Genomic_DNA"/>
</dbReference>
<dbReference type="GO" id="GO:0005471">
    <property type="term" value="F:ATP:ADP antiporter activity"/>
    <property type="evidence" value="ECO:0007669"/>
    <property type="project" value="InterPro"/>
</dbReference>
<dbReference type="GO" id="GO:0016020">
    <property type="term" value="C:membrane"/>
    <property type="evidence" value="ECO:0007669"/>
    <property type="project" value="UniProtKB-SubCell"/>
</dbReference>
<keyword evidence="4 9" id="KW-0812">Transmembrane</keyword>
<organism evidence="10 11">
    <name type="scientific">Candidatus Saccharicenans subterraneus</name>
    <dbReference type="NCBI Taxonomy" id="2508984"/>
    <lineage>
        <taxon>Bacteria</taxon>
        <taxon>Candidatus Aminicenantota</taxon>
        <taxon>Candidatus Aminicenantia</taxon>
        <taxon>Candidatus Aminicenantales</taxon>
        <taxon>Candidatus Saccharicenantaceae</taxon>
        <taxon>Candidatus Saccharicenans</taxon>
    </lineage>
</organism>
<feature type="transmembrane region" description="Helical" evidence="9">
    <location>
        <begin position="151"/>
        <end position="176"/>
    </location>
</feature>
<evidence type="ECO:0000313" key="10">
    <source>
        <dbReference type="EMBL" id="RFT15957.1"/>
    </source>
</evidence>
<evidence type="ECO:0000256" key="9">
    <source>
        <dbReference type="RuleBase" id="RU363121"/>
    </source>
</evidence>